<dbReference type="Gene3D" id="3.30.530.20">
    <property type="match status" value="1"/>
</dbReference>
<evidence type="ECO:0000259" key="3">
    <source>
        <dbReference type="Pfam" id="PF00407"/>
    </source>
</evidence>
<dbReference type="InterPro" id="IPR023393">
    <property type="entry name" value="START-like_dom_sf"/>
</dbReference>
<comment type="similarity">
    <text evidence="1">Belongs to the BetVI family.</text>
</comment>
<proteinExistence type="inferred from homology"/>
<dbReference type="GO" id="GO:0038023">
    <property type="term" value="F:signaling receptor activity"/>
    <property type="evidence" value="ECO:0007669"/>
    <property type="project" value="TreeGrafter"/>
</dbReference>
<dbReference type="SUPFAM" id="SSF55961">
    <property type="entry name" value="Bet v1-like"/>
    <property type="match status" value="1"/>
</dbReference>
<keyword evidence="2" id="KW-0017">Alkaloid metabolism</keyword>
<sequence length="159" mass="17236">MRGQVSADNMAEAPASAVWEAYRGLEPSKLINQLLGDVIGKVEVVHGDGGPGTILKLTFHPGTSGPAYAKEVIITMDDEKLVKEGEVIEGGFKELGFDFYHMRVEIIEKDSASTIIRSTITYELDDTEAELASLVTTKPLEIVAEAFAKYVTAMKSANE</sequence>
<evidence type="ECO:0000313" key="4">
    <source>
        <dbReference type="EMBL" id="KAJ4825730.1"/>
    </source>
</evidence>
<gene>
    <name evidence="4" type="ORF">Tsubulata_035302</name>
</gene>
<feature type="domain" description="Bet v I/Major latex protein" evidence="3">
    <location>
        <begin position="13"/>
        <end position="132"/>
    </location>
</feature>
<reference evidence="4" key="2">
    <citation type="journal article" date="2023" name="Plants (Basel)">
        <title>Annotation of the Turnera subulata (Passifloraceae) Draft Genome Reveals the S-Locus Evolved after the Divergence of Turneroideae from Passifloroideae in a Stepwise Manner.</title>
        <authorList>
            <person name="Henning P.M."/>
            <person name="Roalson E.H."/>
            <person name="Mir W."/>
            <person name="McCubbin A.G."/>
            <person name="Shore J.S."/>
        </authorList>
    </citation>
    <scope>NUCLEOTIDE SEQUENCE</scope>
    <source>
        <strain evidence="4">F60SS</strain>
    </source>
</reference>
<dbReference type="PANTHER" id="PTHR31213">
    <property type="entry name" value="OS08G0374000 PROTEIN-RELATED"/>
    <property type="match status" value="1"/>
</dbReference>
<dbReference type="GO" id="GO:0009820">
    <property type="term" value="P:alkaloid metabolic process"/>
    <property type="evidence" value="ECO:0007669"/>
    <property type="project" value="UniProtKB-KW"/>
</dbReference>
<dbReference type="InterPro" id="IPR000916">
    <property type="entry name" value="Bet_v_I/MLP"/>
</dbReference>
<protein>
    <recommendedName>
        <fullName evidence="3">Bet v I/Major latex protein domain-containing protein</fullName>
    </recommendedName>
</protein>
<dbReference type="GO" id="GO:0009738">
    <property type="term" value="P:abscisic acid-activated signaling pathway"/>
    <property type="evidence" value="ECO:0007669"/>
    <property type="project" value="TreeGrafter"/>
</dbReference>
<dbReference type="InterPro" id="IPR050279">
    <property type="entry name" value="Plant_def-hormone_signal"/>
</dbReference>
<dbReference type="OrthoDB" id="1879545at2759"/>
<dbReference type="Proteomes" id="UP001141552">
    <property type="component" value="Unassembled WGS sequence"/>
</dbReference>
<evidence type="ECO:0000313" key="5">
    <source>
        <dbReference type="Proteomes" id="UP001141552"/>
    </source>
</evidence>
<dbReference type="EMBL" id="JAKUCV010006824">
    <property type="protein sequence ID" value="KAJ4825730.1"/>
    <property type="molecule type" value="Genomic_DNA"/>
</dbReference>
<reference evidence="4" key="1">
    <citation type="submission" date="2022-02" db="EMBL/GenBank/DDBJ databases">
        <authorList>
            <person name="Henning P.M."/>
            <person name="McCubbin A.G."/>
            <person name="Shore J.S."/>
        </authorList>
    </citation>
    <scope>NUCLEOTIDE SEQUENCE</scope>
    <source>
        <strain evidence="4">F60SS</strain>
        <tissue evidence="4">Leaves</tissue>
    </source>
</reference>
<dbReference type="GO" id="GO:0004864">
    <property type="term" value="F:protein phosphatase inhibitor activity"/>
    <property type="evidence" value="ECO:0007669"/>
    <property type="project" value="TreeGrafter"/>
</dbReference>
<comment type="caution">
    <text evidence="4">The sequence shown here is derived from an EMBL/GenBank/DDBJ whole genome shotgun (WGS) entry which is preliminary data.</text>
</comment>
<evidence type="ECO:0000256" key="1">
    <source>
        <dbReference type="ARBA" id="ARBA00009744"/>
    </source>
</evidence>
<evidence type="ECO:0000256" key="2">
    <source>
        <dbReference type="ARBA" id="ARBA00022589"/>
    </source>
</evidence>
<accession>A0A9Q0F687</accession>
<dbReference type="GO" id="GO:0006952">
    <property type="term" value="P:defense response"/>
    <property type="evidence" value="ECO:0007669"/>
    <property type="project" value="InterPro"/>
</dbReference>
<dbReference type="PANTHER" id="PTHR31213:SF19">
    <property type="entry name" value="BET V I_MAJOR LATEX PROTEIN DOMAIN-CONTAINING PROTEIN"/>
    <property type="match status" value="1"/>
</dbReference>
<dbReference type="Pfam" id="PF00407">
    <property type="entry name" value="Bet_v_1"/>
    <property type="match status" value="1"/>
</dbReference>
<organism evidence="4 5">
    <name type="scientific">Turnera subulata</name>
    <dbReference type="NCBI Taxonomy" id="218843"/>
    <lineage>
        <taxon>Eukaryota</taxon>
        <taxon>Viridiplantae</taxon>
        <taxon>Streptophyta</taxon>
        <taxon>Embryophyta</taxon>
        <taxon>Tracheophyta</taxon>
        <taxon>Spermatophyta</taxon>
        <taxon>Magnoliopsida</taxon>
        <taxon>eudicotyledons</taxon>
        <taxon>Gunneridae</taxon>
        <taxon>Pentapetalae</taxon>
        <taxon>rosids</taxon>
        <taxon>fabids</taxon>
        <taxon>Malpighiales</taxon>
        <taxon>Passifloraceae</taxon>
        <taxon>Turnera</taxon>
    </lineage>
</organism>
<dbReference type="GO" id="GO:0005737">
    <property type="term" value="C:cytoplasm"/>
    <property type="evidence" value="ECO:0007669"/>
    <property type="project" value="TreeGrafter"/>
</dbReference>
<keyword evidence="5" id="KW-1185">Reference proteome</keyword>
<dbReference type="GO" id="GO:0010427">
    <property type="term" value="F:abscisic acid binding"/>
    <property type="evidence" value="ECO:0007669"/>
    <property type="project" value="TreeGrafter"/>
</dbReference>
<dbReference type="GO" id="GO:0005634">
    <property type="term" value="C:nucleus"/>
    <property type="evidence" value="ECO:0007669"/>
    <property type="project" value="TreeGrafter"/>
</dbReference>
<name>A0A9Q0F687_9ROSI</name>
<dbReference type="AlphaFoldDB" id="A0A9Q0F687"/>